<accession>A0A6C0BH19</accession>
<dbReference type="Gene3D" id="3.90.70.10">
    <property type="entry name" value="Cysteine proteinases"/>
    <property type="match status" value="1"/>
</dbReference>
<dbReference type="Pfam" id="PF00443">
    <property type="entry name" value="UCH"/>
    <property type="match status" value="1"/>
</dbReference>
<dbReference type="PROSITE" id="PS00973">
    <property type="entry name" value="USP_2"/>
    <property type="match status" value="1"/>
</dbReference>
<dbReference type="GO" id="GO:0004843">
    <property type="term" value="F:cysteine-type deubiquitinase activity"/>
    <property type="evidence" value="ECO:0007669"/>
    <property type="project" value="InterPro"/>
</dbReference>
<dbReference type="PROSITE" id="PS00972">
    <property type="entry name" value="USP_1"/>
    <property type="match status" value="1"/>
</dbReference>
<evidence type="ECO:0000313" key="2">
    <source>
        <dbReference type="EMBL" id="QHS91021.1"/>
    </source>
</evidence>
<dbReference type="InterPro" id="IPR038765">
    <property type="entry name" value="Papain-like_cys_pep_sf"/>
</dbReference>
<dbReference type="InterPro" id="IPR001394">
    <property type="entry name" value="Peptidase_C19_UCH"/>
</dbReference>
<organism evidence="2">
    <name type="scientific">viral metagenome</name>
    <dbReference type="NCBI Taxonomy" id="1070528"/>
    <lineage>
        <taxon>unclassified sequences</taxon>
        <taxon>metagenomes</taxon>
        <taxon>organismal metagenomes</taxon>
    </lineage>
</organism>
<dbReference type="InterPro" id="IPR018200">
    <property type="entry name" value="USP_CS"/>
</dbReference>
<dbReference type="SUPFAM" id="SSF54001">
    <property type="entry name" value="Cysteine proteinases"/>
    <property type="match status" value="1"/>
</dbReference>
<dbReference type="CDD" id="cd02257">
    <property type="entry name" value="Peptidase_C19"/>
    <property type="match status" value="1"/>
</dbReference>
<name>A0A6C0BH19_9ZZZZ</name>
<dbReference type="InterPro" id="IPR050185">
    <property type="entry name" value="Ub_carboxyl-term_hydrolase"/>
</dbReference>
<protein>
    <recommendedName>
        <fullName evidence="1">USP domain-containing protein</fullName>
    </recommendedName>
</protein>
<proteinExistence type="predicted"/>
<sequence>MERSDVQQQKDPLLKGVVGIQNMGNTCYCNSTLQLLRACPEWNAFCLTQPFKVLLKDVSEDNADKRILLAYQDILVSLWSAHQPAYVRPLGFISEVRKAVRGTPYEMFGIPVPNDSHEYLVYLLDHFHEAMKQQIAWTEQEIPANANPLEKMRIMAQNGWNRYVSKNSSEIVRLFFGMMRKTVQCTNCSNCTYQWEVFNALKVPCEGSTLQDWIRNEVNETSEIEGYQCDACKGRHTARLQSHLWRLPPNLFLTIRRFRYDGHKIMTPCPYDGGNLSFNEFFAEEAEQARESWTYELRGVSDHHGTHMGGHYTAQFKHPTTGEWWWFDDERAGRLQAPQCSASNYIFYFRKA</sequence>
<dbReference type="InterPro" id="IPR028889">
    <property type="entry name" value="USP"/>
</dbReference>
<dbReference type="EMBL" id="MN739154">
    <property type="protein sequence ID" value="QHS91021.1"/>
    <property type="molecule type" value="Genomic_DNA"/>
</dbReference>
<dbReference type="PANTHER" id="PTHR21646">
    <property type="entry name" value="UBIQUITIN CARBOXYL-TERMINAL HYDROLASE"/>
    <property type="match status" value="1"/>
</dbReference>
<evidence type="ECO:0000259" key="1">
    <source>
        <dbReference type="PROSITE" id="PS50235"/>
    </source>
</evidence>
<dbReference type="PROSITE" id="PS50235">
    <property type="entry name" value="USP_3"/>
    <property type="match status" value="1"/>
</dbReference>
<feature type="domain" description="USP" evidence="1">
    <location>
        <begin position="18"/>
        <end position="352"/>
    </location>
</feature>
<dbReference type="GO" id="GO:0016579">
    <property type="term" value="P:protein deubiquitination"/>
    <property type="evidence" value="ECO:0007669"/>
    <property type="project" value="InterPro"/>
</dbReference>
<reference evidence="2" key="1">
    <citation type="journal article" date="2020" name="Nature">
        <title>Giant virus diversity and host interactions through global metagenomics.</title>
        <authorList>
            <person name="Schulz F."/>
            <person name="Roux S."/>
            <person name="Paez-Espino D."/>
            <person name="Jungbluth S."/>
            <person name="Walsh D.A."/>
            <person name="Denef V.J."/>
            <person name="McMahon K.D."/>
            <person name="Konstantinidis K.T."/>
            <person name="Eloe-Fadrosh E.A."/>
            <person name="Kyrpides N.C."/>
            <person name="Woyke T."/>
        </authorList>
    </citation>
    <scope>NUCLEOTIDE SEQUENCE</scope>
    <source>
        <strain evidence="2">GVMAG-M-3300013004-44</strain>
    </source>
</reference>
<dbReference type="AlphaFoldDB" id="A0A6C0BH19"/>